<feature type="compositionally biased region" description="Basic and acidic residues" evidence="2">
    <location>
        <begin position="461"/>
        <end position="473"/>
    </location>
</feature>
<dbReference type="Proteomes" id="UP000007241">
    <property type="component" value="Unassembled WGS sequence"/>
</dbReference>
<organism evidence="4 5">
    <name type="scientific">Batrachochytrium dendrobatidis (strain JAM81 / FGSC 10211)</name>
    <name type="common">Frog chytrid fungus</name>
    <dbReference type="NCBI Taxonomy" id="684364"/>
    <lineage>
        <taxon>Eukaryota</taxon>
        <taxon>Fungi</taxon>
        <taxon>Fungi incertae sedis</taxon>
        <taxon>Chytridiomycota</taxon>
        <taxon>Chytridiomycota incertae sedis</taxon>
        <taxon>Chytridiomycetes</taxon>
        <taxon>Rhizophydiales</taxon>
        <taxon>Rhizophydiales incertae sedis</taxon>
        <taxon>Batrachochytrium</taxon>
    </lineage>
</organism>
<evidence type="ECO:0000256" key="3">
    <source>
        <dbReference type="SAM" id="SignalP"/>
    </source>
</evidence>
<sequence>MKLAVAVLSSILLACSVTIANPIDPSATTDVEDGISTFIPSATTSTEASTSPTPDPNGIGLDGLDTLPDIIKELFENYQRKQDGFEEQEEICNSLKSEYDGQTMLVKRLKKKIQVLGYKSQTSGDNQKYYGEIQETKLNLEAQKAKLEDLKKSRKECDSKYKGIEFELELIGIKLVKLVFGGTWDSKPFDQQLYLIGKHPSVQDYLDGLRGKGQSSECNECLGQNHGDQQQQQKPSDQQQHQNPSDQQQQQKPSDQQQQQKPSDQQQQQKPSDQQQHQNPSDQQQHQNPSDQQQQQKPSDQQQQQKPSDQQQHQNPSDQQQHQNPSDQQQQQKPSDQQQQQKPSDQQQQQKPSDQQQHQNPSDQQQQQKPSDQQQQQKPSDQQQQQKPSDQQQQQKPSDQQQHQNPSDQQQHQNPSDQQRQDPQPSSSRPSGSGSSGQKVPSNKRRRISRLVRNAGSFFKRPGDEDREPLIEH</sequence>
<evidence type="ECO:0000313" key="5">
    <source>
        <dbReference type="Proteomes" id="UP000007241"/>
    </source>
</evidence>
<dbReference type="OMA" id="ASARNCQ"/>
<dbReference type="PROSITE" id="PS51257">
    <property type="entry name" value="PROKAR_LIPOPROTEIN"/>
    <property type="match status" value="1"/>
</dbReference>
<feature type="compositionally biased region" description="Low complexity" evidence="2">
    <location>
        <begin position="229"/>
        <end position="438"/>
    </location>
</feature>
<dbReference type="RefSeq" id="XP_006678728.1">
    <property type="nucleotide sequence ID" value="XM_006678665.1"/>
</dbReference>
<gene>
    <name evidence="4" type="ORF">BATDEDRAFT_88272</name>
</gene>
<feature type="chain" id="PRO_5003319713" evidence="3">
    <location>
        <begin position="21"/>
        <end position="473"/>
    </location>
</feature>
<dbReference type="GeneID" id="18243095"/>
<keyword evidence="3" id="KW-0732">Signal</keyword>
<dbReference type="HOGENOM" id="CLU_577434_0_0_1"/>
<protein>
    <submittedName>
        <fullName evidence="4">Uncharacterized protein</fullName>
    </submittedName>
</protein>
<evidence type="ECO:0000256" key="1">
    <source>
        <dbReference type="SAM" id="Coils"/>
    </source>
</evidence>
<feature type="coiled-coil region" evidence="1">
    <location>
        <begin position="130"/>
        <end position="160"/>
    </location>
</feature>
<keyword evidence="5" id="KW-1185">Reference proteome</keyword>
<feature type="compositionally biased region" description="Low complexity" evidence="2">
    <location>
        <begin position="41"/>
        <end position="52"/>
    </location>
</feature>
<dbReference type="AlphaFoldDB" id="F4P1P4"/>
<dbReference type="OrthoDB" id="1600564at2759"/>
<dbReference type="InParanoid" id="F4P1P4"/>
<name>F4P1P4_BATDJ</name>
<keyword evidence="1" id="KW-0175">Coiled coil</keyword>
<reference evidence="4 5" key="1">
    <citation type="submission" date="2009-12" db="EMBL/GenBank/DDBJ databases">
        <title>The draft genome of Batrachochytrium dendrobatidis.</title>
        <authorList>
            <consortium name="US DOE Joint Genome Institute (JGI-PGF)"/>
            <person name="Kuo A."/>
            <person name="Salamov A."/>
            <person name="Schmutz J."/>
            <person name="Lucas S."/>
            <person name="Pitluck S."/>
            <person name="Rosenblum E."/>
            <person name="Stajich J."/>
            <person name="Eisen M."/>
            <person name="Grigoriev I.V."/>
        </authorList>
    </citation>
    <scope>NUCLEOTIDE SEQUENCE [LARGE SCALE GENOMIC DNA]</scope>
    <source>
        <strain evidence="5">JAM81 / FGSC 10211</strain>
    </source>
</reference>
<evidence type="ECO:0000313" key="4">
    <source>
        <dbReference type="EMBL" id="EGF80871.1"/>
    </source>
</evidence>
<dbReference type="EMBL" id="GL882883">
    <property type="protein sequence ID" value="EGF80871.1"/>
    <property type="molecule type" value="Genomic_DNA"/>
</dbReference>
<accession>F4P1P4</accession>
<evidence type="ECO:0000256" key="2">
    <source>
        <dbReference type="SAM" id="MobiDB-lite"/>
    </source>
</evidence>
<feature type="region of interest" description="Disordered" evidence="2">
    <location>
        <begin position="41"/>
        <end position="61"/>
    </location>
</feature>
<feature type="region of interest" description="Disordered" evidence="2">
    <location>
        <begin position="207"/>
        <end position="473"/>
    </location>
</feature>
<proteinExistence type="predicted"/>
<feature type="signal peptide" evidence="3">
    <location>
        <begin position="1"/>
        <end position="20"/>
    </location>
</feature>
<dbReference type="STRING" id="684364.F4P1P4"/>